<dbReference type="Pfam" id="PF00857">
    <property type="entry name" value="Isochorismatase"/>
    <property type="match status" value="1"/>
</dbReference>
<evidence type="ECO:0000259" key="3">
    <source>
        <dbReference type="Pfam" id="PF00857"/>
    </source>
</evidence>
<dbReference type="AlphaFoldDB" id="A0A1N7NIV5"/>
<name>A0A1N7NIV5_9BACL</name>
<evidence type="ECO:0000256" key="1">
    <source>
        <dbReference type="ARBA" id="ARBA00006336"/>
    </source>
</evidence>
<dbReference type="CDD" id="cd01014">
    <property type="entry name" value="nicotinamidase_related"/>
    <property type="match status" value="1"/>
</dbReference>
<dbReference type="EMBL" id="FTOD01000009">
    <property type="protein sequence ID" value="SIS98274.1"/>
    <property type="molecule type" value="Genomic_DNA"/>
</dbReference>
<dbReference type="SUPFAM" id="SSF52499">
    <property type="entry name" value="Isochorismatase-like hydrolases"/>
    <property type="match status" value="1"/>
</dbReference>
<dbReference type="PANTHER" id="PTHR43540:SF1">
    <property type="entry name" value="ISOCHORISMATASE HYDROLASE"/>
    <property type="match status" value="1"/>
</dbReference>
<protein>
    <submittedName>
        <fullName evidence="4">Nicotinamidase-related amidase</fullName>
    </submittedName>
</protein>
<dbReference type="GO" id="GO:0016787">
    <property type="term" value="F:hydrolase activity"/>
    <property type="evidence" value="ECO:0007669"/>
    <property type="project" value="UniProtKB-KW"/>
</dbReference>
<dbReference type="PANTHER" id="PTHR43540">
    <property type="entry name" value="PEROXYUREIDOACRYLATE/UREIDOACRYLATE AMIDOHYDROLASE-RELATED"/>
    <property type="match status" value="1"/>
</dbReference>
<evidence type="ECO:0000313" key="4">
    <source>
        <dbReference type="EMBL" id="SIS98274.1"/>
    </source>
</evidence>
<evidence type="ECO:0000256" key="2">
    <source>
        <dbReference type="ARBA" id="ARBA00022801"/>
    </source>
</evidence>
<dbReference type="RefSeq" id="WP_172998890.1">
    <property type="nucleotide sequence ID" value="NZ_CP048103.1"/>
</dbReference>
<dbReference type="Gene3D" id="3.40.50.850">
    <property type="entry name" value="Isochorismatase-like"/>
    <property type="match status" value="1"/>
</dbReference>
<reference evidence="5" key="1">
    <citation type="submission" date="2017-01" db="EMBL/GenBank/DDBJ databases">
        <authorList>
            <person name="Varghese N."/>
            <person name="Submissions S."/>
        </authorList>
    </citation>
    <scope>NUCLEOTIDE SEQUENCE [LARGE SCALE GENOMIC DNA]</scope>
    <source>
        <strain evidence="5">DSM 45196</strain>
    </source>
</reference>
<gene>
    <name evidence="4" type="ORF">SAMN05421790_10933</name>
</gene>
<keyword evidence="2" id="KW-0378">Hydrolase</keyword>
<dbReference type="InterPro" id="IPR000868">
    <property type="entry name" value="Isochorismatase-like_dom"/>
</dbReference>
<evidence type="ECO:0000313" key="5">
    <source>
        <dbReference type="Proteomes" id="UP000186795"/>
    </source>
</evidence>
<comment type="similarity">
    <text evidence="1">Belongs to the isochorismatase family.</text>
</comment>
<proteinExistence type="inferred from homology"/>
<dbReference type="InterPro" id="IPR036380">
    <property type="entry name" value="Isochorismatase-like_sf"/>
</dbReference>
<organism evidence="4 5">
    <name type="scientific">Kroppenstedtia eburnea</name>
    <dbReference type="NCBI Taxonomy" id="714067"/>
    <lineage>
        <taxon>Bacteria</taxon>
        <taxon>Bacillati</taxon>
        <taxon>Bacillota</taxon>
        <taxon>Bacilli</taxon>
        <taxon>Bacillales</taxon>
        <taxon>Thermoactinomycetaceae</taxon>
        <taxon>Kroppenstedtia</taxon>
    </lineage>
</organism>
<dbReference type="Proteomes" id="UP000186795">
    <property type="component" value="Unassembled WGS sequence"/>
</dbReference>
<keyword evidence="5" id="KW-1185">Reference proteome</keyword>
<accession>A0A1N7NIV5</accession>
<dbReference type="InterPro" id="IPR050272">
    <property type="entry name" value="Isochorismatase-like_hydrls"/>
</dbReference>
<feature type="domain" description="Isochorismatase-like" evidence="3">
    <location>
        <begin position="8"/>
        <end position="149"/>
    </location>
</feature>
<sequence length="185" mass="20472">MKITAKTGLLLIDVQKAFDDPKWGPRNNLHAEANIGHLLSVWREKGLPVFHIRHLSRKIGSLFHPDADSCAFKPKAHPLKGEPIIEKYVNSAFIGTDLEERLRGDGIQSLVIAGLTTDHCVSTTTRMAGNLGFDSRLLSDATATFDREDLDGNRIPAAEVHRIHLASLHGEFTQVTDTRNLIAHL</sequence>